<dbReference type="VEuPathDB" id="TrichDB:TRFO_30673"/>
<dbReference type="EMBL" id="MLAK01000874">
    <property type="protein sequence ID" value="OHT02254.1"/>
    <property type="molecule type" value="Genomic_DNA"/>
</dbReference>
<organism evidence="1 2">
    <name type="scientific">Tritrichomonas foetus</name>
    <dbReference type="NCBI Taxonomy" id="1144522"/>
    <lineage>
        <taxon>Eukaryota</taxon>
        <taxon>Metamonada</taxon>
        <taxon>Parabasalia</taxon>
        <taxon>Tritrichomonadida</taxon>
        <taxon>Tritrichomonadidae</taxon>
        <taxon>Tritrichomonas</taxon>
    </lineage>
</organism>
<dbReference type="RefSeq" id="XP_068355390.1">
    <property type="nucleotide sequence ID" value="XM_068507490.1"/>
</dbReference>
<sequence>MASHFNELNMNEIKELDVNLLEMMLSHPNLIVDIEDFLILELYKTNHSVSCLFQYVTLNSMNKFIDVFDFTDFNRLIWNSLNKRNQCEIKYPHITPNRHRLKH</sequence>
<evidence type="ECO:0000313" key="2">
    <source>
        <dbReference type="Proteomes" id="UP000179807"/>
    </source>
</evidence>
<dbReference type="AlphaFoldDB" id="A0A1J4JXJ2"/>
<reference evidence="1" key="1">
    <citation type="submission" date="2016-10" db="EMBL/GenBank/DDBJ databases">
        <authorList>
            <person name="Benchimol M."/>
            <person name="Almeida L.G."/>
            <person name="Vasconcelos A.T."/>
            <person name="Perreira-Neves A."/>
            <person name="Rosa I.A."/>
            <person name="Tasca T."/>
            <person name="Bogo M.R."/>
            <person name="de Souza W."/>
        </authorList>
    </citation>
    <scope>NUCLEOTIDE SEQUENCE [LARGE SCALE GENOMIC DNA]</scope>
    <source>
        <strain evidence="1">K</strain>
    </source>
</reference>
<dbReference type="Proteomes" id="UP000179807">
    <property type="component" value="Unassembled WGS sequence"/>
</dbReference>
<comment type="caution">
    <text evidence="1">The sequence shown here is derived from an EMBL/GenBank/DDBJ whole genome shotgun (WGS) entry which is preliminary data.</text>
</comment>
<protein>
    <submittedName>
        <fullName evidence="1">Uncharacterized protein</fullName>
    </submittedName>
</protein>
<accession>A0A1J4JXJ2</accession>
<name>A0A1J4JXJ2_9EUKA</name>
<keyword evidence="2" id="KW-1185">Reference proteome</keyword>
<proteinExistence type="predicted"/>
<dbReference type="GeneID" id="94842194"/>
<evidence type="ECO:0000313" key="1">
    <source>
        <dbReference type="EMBL" id="OHT02254.1"/>
    </source>
</evidence>
<gene>
    <name evidence="1" type="ORF">TRFO_30673</name>
</gene>